<reference evidence="3 4" key="1">
    <citation type="journal article" date="2019" name="G3 (Bethesda)">
        <title>Sequencing of a Wild Apple (Malus baccata) Genome Unravels the Differences Between Cultivated and Wild Apple Species Regarding Disease Resistance and Cold Tolerance.</title>
        <authorList>
            <person name="Chen X."/>
        </authorList>
    </citation>
    <scope>NUCLEOTIDE SEQUENCE [LARGE SCALE GENOMIC DNA]</scope>
    <source>
        <strain evidence="4">cv. Shandingzi</strain>
        <tissue evidence="3">Leaves</tissue>
    </source>
</reference>
<dbReference type="InterPro" id="IPR008537">
    <property type="entry name" value="DUF819"/>
</dbReference>
<feature type="transmembrane region" description="Helical" evidence="1">
    <location>
        <begin position="111"/>
        <end position="128"/>
    </location>
</feature>
<keyword evidence="1" id="KW-1133">Transmembrane helix</keyword>
<dbReference type="EMBL" id="VIEB01000235">
    <property type="protein sequence ID" value="TQD99471.1"/>
    <property type="molecule type" value="Genomic_DNA"/>
</dbReference>
<name>A0A540ML10_MALBA</name>
<dbReference type="Pfam" id="PF05684">
    <property type="entry name" value="DUF819"/>
    <property type="match status" value="1"/>
</dbReference>
<evidence type="ECO:0000313" key="3">
    <source>
        <dbReference type="EMBL" id="TQD99473.1"/>
    </source>
</evidence>
<comment type="caution">
    <text evidence="3">The sequence shown here is derived from an EMBL/GenBank/DDBJ whole genome shotgun (WGS) entry which is preliminary data.</text>
</comment>
<feature type="transmembrane region" description="Helical" evidence="1">
    <location>
        <begin position="29"/>
        <end position="51"/>
    </location>
</feature>
<gene>
    <name evidence="2" type="ORF">C1H46_014945</name>
    <name evidence="3" type="ORF">C1H46_014947</name>
</gene>
<evidence type="ECO:0000313" key="2">
    <source>
        <dbReference type="EMBL" id="TQD99471.1"/>
    </source>
</evidence>
<evidence type="ECO:0000256" key="1">
    <source>
        <dbReference type="SAM" id="Phobius"/>
    </source>
</evidence>
<organism evidence="3 4">
    <name type="scientific">Malus baccata</name>
    <name type="common">Siberian crab apple</name>
    <name type="synonym">Pyrus baccata</name>
    <dbReference type="NCBI Taxonomy" id="106549"/>
    <lineage>
        <taxon>Eukaryota</taxon>
        <taxon>Viridiplantae</taxon>
        <taxon>Streptophyta</taxon>
        <taxon>Embryophyta</taxon>
        <taxon>Tracheophyta</taxon>
        <taxon>Spermatophyta</taxon>
        <taxon>Magnoliopsida</taxon>
        <taxon>eudicotyledons</taxon>
        <taxon>Gunneridae</taxon>
        <taxon>Pentapetalae</taxon>
        <taxon>rosids</taxon>
        <taxon>fabids</taxon>
        <taxon>Rosales</taxon>
        <taxon>Rosaceae</taxon>
        <taxon>Amygdaloideae</taxon>
        <taxon>Maleae</taxon>
        <taxon>Malus</taxon>
    </lineage>
</organism>
<dbReference type="AlphaFoldDB" id="A0A540ML10"/>
<keyword evidence="1" id="KW-0472">Membrane</keyword>
<protein>
    <submittedName>
        <fullName evidence="3">Uncharacterized protein</fullName>
    </submittedName>
</protein>
<keyword evidence="4" id="KW-1185">Reference proteome</keyword>
<evidence type="ECO:0000313" key="4">
    <source>
        <dbReference type="Proteomes" id="UP000315295"/>
    </source>
</evidence>
<accession>A0A540ML10</accession>
<proteinExistence type="predicted"/>
<dbReference type="Proteomes" id="UP000315295">
    <property type="component" value="Unassembled WGS sequence"/>
</dbReference>
<sequence length="129" mass="13847">MGRSLQQVFFAVLGGSGSVWNVINTAPGIFFLALVQVTLHLAVVLGLGRLLRLVQIIVQCRRANDSSGMARSKGWDSLVVPAILAGNFGVAIATLLGSGFGMIVLRHLQKIWFTYYYCVISALGRALAP</sequence>
<feature type="transmembrane region" description="Helical" evidence="1">
    <location>
        <begin position="78"/>
        <end position="105"/>
    </location>
</feature>
<keyword evidence="1" id="KW-0812">Transmembrane</keyword>
<dbReference type="EMBL" id="VIEB01000235">
    <property type="protein sequence ID" value="TQD99473.1"/>
    <property type="molecule type" value="Genomic_DNA"/>
</dbReference>
<dbReference type="PANTHER" id="PTHR34289:SF3">
    <property type="entry name" value="PROTEIN, PUTATIVE (DUF819)-RELATED"/>
    <property type="match status" value="1"/>
</dbReference>
<dbReference type="PANTHER" id="PTHR34289">
    <property type="entry name" value="PROTEIN, PUTATIVE (DUF819)-RELATED"/>
    <property type="match status" value="1"/>
</dbReference>